<dbReference type="EMBL" id="AP018448">
    <property type="protein sequence ID" value="BBC34140.1"/>
    <property type="molecule type" value="Genomic_DNA"/>
</dbReference>
<organism evidence="1 2">
    <name type="scientific">Streptomyces graminofaciens</name>
    <dbReference type="NCBI Taxonomy" id="68212"/>
    <lineage>
        <taxon>Bacteria</taxon>
        <taxon>Bacillati</taxon>
        <taxon>Actinomycetota</taxon>
        <taxon>Actinomycetes</taxon>
        <taxon>Kitasatosporales</taxon>
        <taxon>Streptomycetaceae</taxon>
        <taxon>Streptomyces</taxon>
    </lineage>
</organism>
<reference evidence="1 2" key="2">
    <citation type="journal article" date="2023" name="ChemBioChem">
        <title>Acyltransferase Domain Exchange between Two Independent Type I Polyketide Synthases in the Same Producer Strain of Macrolide Antibiotics.</title>
        <authorList>
            <person name="Kudo F."/>
            <person name="Kishikawa K."/>
            <person name="Tsuboi K."/>
            <person name="Kido T."/>
            <person name="Usui T."/>
            <person name="Hashimoto J."/>
            <person name="Shin-Ya K."/>
            <person name="Miyanaga A."/>
            <person name="Eguchi T."/>
        </authorList>
    </citation>
    <scope>NUCLEOTIDE SEQUENCE [LARGE SCALE GENOMIC DNA]</scope>
    <source>
        <strain evidence="1 2">A-8890</strain>
    </source>
</reference>
<name>A0ABM7FDH5_9ACTN</name>
<accession>A0ABM7FDH5</accession>
<reference evidence="1 2" key="1">
    <citation type="journal article" date="2010" name="ChemBioChem">
        <title>Cloning and characterization of the biosynthetic gene cluster of 16-membered macrolide antibiotic FD-891: involvement of a dual functional cytochrome P450 monooxygenase catalyzing epoxidation and hydroxylation.</title>
        <authorList>
            <person name="Kudo F."/>
            <person name="Motegi A."/>
            <person name="Mizoue K."/>
            <person name="Eguchi T."/>
        </authorList>
    </citation>
    <scope>NUCLEOTIDE SEQUENCE [LARGE SCALE GENOMIC DNA]</scope>
    <source>
        <strain evidence="1 2">A-8890</strain>
    </source>
</reference>
<protein>
    <submittedName>
        <fullName evidence="1">Uncharacterized protein</fullName>
    </submittedName>
</protein>
<dbReference type="Proteomes" id="UP001321542">
    <property type="component" value="Chromosome"/>
</dbReference>
<keyword evidence="2" id="KW-1185">Reference proteome</keyword>
<gene>
    <name evidence="1" type="ORF">SGFS_054340</name>
</gene>
<evidence type="ECO:0000313" key="2">
    <source>
        <dbReference type="Proteomes" id="UP001321542"/>
    </source>
</evidence>
<proteinExistence type="predicted"/>
<sequence length="229" mass="24985">MIRRKSKSSDTNTRWLPTSRRGRLVTLVASAIAVSAGVATGTIAMGNEEDKRPLVVDAHMSEAYPTRTASDWVAHGHHAAVIEVVPGSEQREAIPDSEKDNGEGHISRTATMKVTQVLWSNPEAEPAPQSFEVELPGWWWDKNGEREFAWKGQPRYEEGHKYIALLVKEDGAWNTTLNAMPYDNDTVGTGELGGAIAKMSTSQGPLAEEAHGKNAAAVKELLSEADRAR</sequence>
<evidence type="ECO:0000313" key="1">
    <source>
        <dbReference type="EMBL" id="BBC34140.1"/>
    </source>
</evidence>